<feature type="region of interest" description="Disordered" evidence="6">
    <location>
        <begin position="193"/>
        <end position="220"/>
    </location>
</feature>
<name>A0AAV8A3W9_9EUKA</name>
<evidence type="ECO:0000256" key="2">
    <source>
        <dbReference type="ARBA" id="ARBA00013184"/>
    </source>
</evidence>
<dbReference type="Proteomes" id="UP001146793">
    <property type="component" value="Unassembled WGS sequence"/>
</dbReference>
<evidence type="ECO:0000256" key="5">
    <source>
        <dbReference type="ARBA" id="ARBA00048017"/>
    </source>
</evidence>
<comment type="similarity">
    <text evidence="1">Belongs to the HAT1 family.</text>
</comment>
<feature type="domain" description="Histone acetyl transferase HAT1 N-terminal" evidence="7">
    <location>
        <begin position="16"/>
        <end position="166"/>
    </location>
</feature>
<dbReference type="EMBL" id="JANTQA010000015">
    <property type="protein sequence ID" value="KAJ3448827.1"/>
    <property type="molecule type" value="Genomic_DNA"/>
</dbReference>
<evidence type="ECO:0000313" key="9">
    <source>
        <dbReference type="Proteomes" id="UP001146793"/>
    </source>
</evidence>
<dbReference type="Gene3D" id="3.90.360.10">
    <property type="entry name" value="Histone acetyl transferase 1 (HAT1), N-terminal domain"/>
    <property type="match status" value="1"/>
</dbReference>
<feature type="compositionally biased region" description="Basic and acidic residues" evidence="6">
    <location>
        <begin position="193"/>
        <end position="216"/>
    </location>
</feature>
<dbReference type="InterPro" id="IPR017380">
    <property type="entry name" value="Hist_AcTrfase_B-typ_cat-su"/>
</dbReference>
<dbReference type="InterPro" id="IPR037113">
    <property type="entry name" value="Hat1_N_sf"/>
</dbReference>
<accession>A0AAV8A3W9</accession>
<evidence type="ECO:0000256" key="3">
    <source>
        <dbReference type="ARBA" id="ARBA00022679"/>
    </source>
</evidence>
<dbReference type="GO" id="GO:0004402">
    <property type="term" value="F:histone acetyltransferase activity"/>
    <property type="evidence" value="ECO:0007669"/>
    <property type="project" value="InterPro"/>
</dbReference>
<protein>
    <recommendedName>
        <fullName evidence="2">histone acetyltransferase</fullName>
        <ecNumber evidence="2">2.3.1.48</ecNumber>
    </recommendedName>
</protein>
<dbReference type="PANTHER" id="PTHR12046">
    <property type="entry name" value="HISTONE ACETYLTRANSFERASE TYPE B CATALYTIC SUBUNIT"/>
    <property type="match status" value="1"/>
</dbReference>
<dbReference type="Gene3D" id="3.40.630.30">
    <property type="match status" value="2"/>
</dbReference>
<dbReference type="Pfam" id="PF10394">
    <property type="entry name" value="Hat1_N"/>
    <property type="match status" value="1"/>
</dbReference>
<evidence type="ECO:0000256" key="1">
    <source>
        <dbReference type="ARBA" id="ARBA00010543"/>
    </source>
</evidence>
<sequence length="414" mass="49033">MKKSQNQKFLNPLPDCVSIILKRDQKGVVITPKYTQNIFGIKEQIFGYQNLNIYLSFSPSCNNCFVNYQFDSLLQNLSETDCNPYQLQQNVTHHLNEKSICASAEEFNNICNTEMSGRSNFVPPGECFYEFEEKNRKFAIYRCSLNDEKTKNYIQNIQHFALWFIDGTKTAQINDPRWQFLLLFEKLPSSKPRNTEMEIEKEQGQEKEKEKEKENNKTTTTTTVKPKEYYFSLLGFLNFYLYNLLGGKQRMRISHYVIFPHLTDPFIDYKFVSQMFKIGLKNDRIVEVTAEDPTPNYQFLRTAYHFKKFLKLKEMIKKTSITHKELLYIKKTLKIPTRQVWICYELINFLNYHISNDKSSNKTKNLLIKTRLENECDDYLIGDISTRSSVEEGGYTKVFELVFQRSKEREQKNK</sequence>
<proteinExistence type="inferred from homology"/>
<evidence type="ECO:0000313" key="8">
    <source>
        <dbReference type="EMBL" id="KAJ3448827.1"/>
    </source>
</evidence>
<comment type="caution">
    <text evidence="8">The sequence shown here is derived from an EMBL/GenBank/DDBJ whole genome shotgun (WGS) entry which is preliminary data.</text>
</comment>
<dbReference type="GO" id="GO:0000781">
    <property type="term" value="C:chromosome, telomeric region"/>
    <property type="evidence" value="ECO:0007669"/>
    <property type="project" value="GOC"/>
</dbReference>
<dbReference type="GO" id="GO:0031509">
    <property type="term" value="P:subtelomeric heterochromatin formation"/>
    <property type="evidence" value="ECO:0007669"/>
    <property type="project" value="InterPro"/>
</dbReference>
<gene>
    <name evidence="8" type="ORF">M0812_01312</name>
</gene>
<keyword evidence="3" id="KW-0808">Transferase</keyword>
<evidence type="ECO:0000256" key="4">
    <source>
        <dbReference type="ARBA" id="ARBA00023315"/>
    </source>
</evidence>
<dbReference type="InterPro" id="IPR016181">
    <property type="entry name" value="Acyl_CoA_acyltransferase"/>
</dbReference>
<reference evidence="8" key="1">
    <citation type="submission" date="2022-08" db="EMBL/GenBank/DDBJ databases">
        <title>Novel sulphate-reducing endosymbionts in the free-living metamonad Anaeramoeba.</title>
        <authorList>
            <person name="Jerlstrom-Hultqvist J."/>
            <person name="Cepicka I."/>
            <person name="Gallot-Lavallee L."/>
            <person name="Salas-Leiva D."/>
            <person name="Curtis B.A."/>
            <person name="Zahonova K."/>
            <person name="Pipaliya S."/>
            <person name="Dacks J."/>
            <person name="Roger A.J."/>
        </authorList>
    </citation>
    <scope>NUCLEOTIDE SEQUENCE</scope>
    <source>
        <strain evidence="8">Busselton2</strain>
    </source>
</reference>
<dbReference type="AlphaFoldDB" id="A0AAV8A3W9"/>
<keyword evidence="4" id="KW-0012">Acyltransferase</keyword>
<dbReference type="InterPro" id="IPR019467">
    <property type="entry name" value="Hat1_N"/>
</dbReference>
<evidence type="ECO:0000259" key="7">
    <source>
        <dbReference type="Pfam" id="PF10394"/>
    </source>
</evidence>
<dbReference type="SUPFAM" id="SSF55729">
    <property type="entry name" value="Acyl-CoA N-acyltransferases (Nat)"/>
    <property type="match status" value="1"/>
</dbReference>
<organism evidence="8 9">
    <name type="scientific">Anaeramoeba flamelloides</name>
    <dbReference type="NCBI Taxonomy" id="1746091"/>
    <lineage>
        <taxon>Eukaryota</taxon>
        <taxon>Metamonada</taxon>
        <taxon>Anaeramoebidae</taxon>
        <taxon>Anaeramoeba</taxon>
    </lineage>
</organism>
<evidence type="ECO:0000256" key="6">
    <source>
        <dbReference type="SAM" id="MobiDB-lite"/>
    </source>
</evidence>
<dbReference type="GO" id="GO:0005634">
    <property type="term" value="C:nucleus"/>
    <property type="evidence" value="ECO:0007669"/>
    <property type="project" value="InterPro"/>
</dbReference>
<comment type="catalytic activity">
    <reaction evidence="5">
        <text>L-lysyl-[protein] + acetyl-CoA = N(6)-acetyl-L-lysyl-[protein] + CoA + H(+)</text>
        <dbReference type="Rhea" id="RHEA:45948"/>
        <dbReference type="Rhea" id="RHEA-COMP:9752"/>
        <dbReference type="Rhea" id="RHEA-COMP:10731"/>
        <dbReference type="ChEBI" id="CHEBI:15378"/>
        <dbReference type="ChEBI" id="CHEBI:29969"/>
        <dbReference type="ChEBI" id="CHEBI:57287"/>
        <dbReference type="ChEBI" id="CHEBI:57288"/>
        <dbReference type="ChEBI" id="CHEBI:61930"/>
        <dbReference type="EC" id="2.3.1.48"/>
    </reaction>
</comment>
<dbReference type="EC" id="2.3.1.48" evidence="2"/>